<evidence type="ECO:0000256" key="5">
    <source>
        <dbReference type="ARBA" id="ARBA00023180"/>
    </source>
</evidence>
<evidence type="ECO:0000313" key="8">
    <source>
        <dbReference type="Proteomes" id="UP000504636"/>
    </source>
</evidence>
<dbReference type="OrthoDB" id="1735038at2759"/>
<gene>
    <name evidence="7 9" type="ORF">BDZ99DRAFT_377629</name>
</gene>
<reference evidence="7 9" key="1">
    <citation type="journal article" date="2020" name="Stud. Mycol.">
        <title>101 Dothideomycetes genomes: a test case for predicting lifestyles and emergence of pathogens.</title>
        <authorList>
            <person name="Haridas S."/>
            <person name="Albert R."/>
            <person name="Binder M."/>
            <person name="Bloem J."/>
            <person name="Labutti K."/>
            <person name="Salamov A."/>
            <person name="Andreopoulos B."/>
            <person name="Baker S."/>
            <person name="Barry K."/>
            <person name="Bills G."/>
            <person name="Bluhm B."/>
            <person name="Cannon C."/>
            <person name="Castanera R."/>
            <person name="Culley D."/>
            <person name="Daum C."/>
            <person name="Ezra D."/>
            <person name="Gonzalez J."/>
            <person name="Henrissat B."/>
            <person name="Kuo A."/>
            <person name="Liang C."/>
            <person name="Lipzen A."/>
            <person name="Lutzoni F."/>
            <person name="Magnuson J."/>
            <person name="Mondo S."/>
            <person name="Nolan M."/>
            <person name="Ohm R."/>
            <person name="Pangilinan J."/>
            <person name="Park H.-J."/>
            <person name="Ramirez L."/>
            <person name="Alfaro M."/>
            <person name="Sun H."/>
            <person name="Tritt A."/>
            <person name="Yoshinaga Y."/>
            <person name="Zwiers L.-H."/>
            <person name="Turgeon B."/>
            <person name="Goodwin S."/>
            <person name="Spatafora J."/>
            <person name="Crous P."/>
            <person name="Grigoriev I."/>
        </authorList>
    </citation>
    <scope>NUCLEOTIDE SEQUENCE</scope>
    <source>
        <strain evidence="7 9">CBS 304.34</strain>
    </source>
</reference>
<evidence type="ECO:0000256" key="6">
    <source>
        <dbReference type="SAM" id="SignalP"/>
    </source>
</evidence>
<dbReference type="GeneID" id="54455972"/>
<dbReference type="GO" id="GO:0070008">
    <property type="term" value="F:serine-type exopeptidase activity"/>
    <property type="evidence" value="ECO:0007669"/>
    <property type="project" value="InterPro"/>
</dbReference>
<dbReference type="AlphaFoldDB" id="A0A6A6Z4I2"/>
<keyword evidence="5" id="KW-0325">Glycoprotein</keyword>
<reference evidence="9" key="2">
    <citation type="submission" date="2020-04" db="EMBL/GenBank/DDBJ databases">
        <authorList>
            <consortium name="NCBI Genome Project"/>
        </authorList>
    </citation>
    <scope>NUCLEOTIDE SEQUENCE</scope>
    <source>
        <strain evidence="9">CBS 304.34</strain>
    </source>
</reference>
<dbReference type="PROSITE" id="PS51257">
    <property type="entry name" value="PROKAR_LIPOPROTEIN"/>
    <property type="match status" value="1"/>
</dbReference>
<feature type="chain" id="PRO_5044629570" evidence="6">
    <location>
        <begin position="28"/>
        <end position="534"/>
    </location>
</feature>
<keyword evidence="3 6" id="KW-0732">Signal</keyword>
<evidence type="ECO:0000313" key="9">
    <source>
        <dbReference type="RefSeq" id="XP_033582158.1"/>
    </source>
</evidence>
<dbReference type="InterPro" id="IPR029058">
    <property type="entry name" value="AB_hydrolase_fold"/>
</dbReference>
<name>A0A6A6Z4I2_9PEZI</name>
<feature type="signal peptide" evidence="6">
    <location>
        <begin position="1"/>
        <end position="27"/>
    </location>
</feature>
<dbReference type="GO" id="GO:0006508">
    <property type="term" value="P:proteolysis"/>
    <property type="evidence" value="ECO:0007669"/>
    <property type="project" value="UniProtKB-KW"/>
</dbReference>
<evidence type="ECO:0000313" key="7">
    <source>
        <dbReference type="EMBL" id="KAF2815194.1"/>
    </source>
</evidence>
<dbReference type="GO" id="GO:0008239">
    <property type="term" value="F:dipeptidyl-peptidase activity"/>
    <property type="evidence" value="ECO:0007669"/>
    <property type="project" value="TreeGrafter"/>
</dbReference>
<evidence type="ECO:0000256" key="1">
    <source>
        <dbReference type="ARBA" id="ARBA00011079"/>
    </source>
</evidence>
<dbReference type="SUPFAM" id="SSF53474">
    <property type="entry name" value="alpha/beta-Hydrolases"/>
    <property type="match status" value="1"/>
</dbReference>
<organism evidence="7">
    <name type="scientific">Mytilinidion resinicola</name>
    <dbReference type="NCBI Taxonomy" id="574789"/>
    <lineage>
        <taxon>Eukaryota</taxon>
        <taxon>Fungi</taxon>
        <taxon>Dikarya</taxon>
        <taxon>Ascomycota</taxon>
        <taxon>Pezizomycotina</taxon>
        <taxon>Dothideomycetes</taxon>
        <taxon>Pleosporomycetidae</taxon>
        <taxon>Mytilinidiales</taxon>
        <taxon>Mytilinidiaceae</taxon>
        <taxon>Mytilinidion</taxon>
    </lineage>
</organism>
<dbReference type="Proteomes" id="UP000504636">
    <property type="component" value="Unplaced"/>
</dbReference>
<keyword evidence="2" id="KW-0645">Protease</keyword>
<dbReference type="PANTHER" id="PTHR11010">
    <property type="entry name" value="PROTEASE S28 PRO-X CARBOXYPEPTIDASE-RELATED"/>
    <property type="match status" value="1"/>
</dbReference>
<proteinExistence type="inferred from homology"/>
<evidence type="ECO:0000256" key="3">
    <source>
        <dbReference type="ARBA" id="ARBA00022729"/>
    </source>
</evidence>
<protein>
    <submittedName>
        <fullName evidence="7 9">Serine peptidase</fullName>
    </submittedName>
</protein>
<dbReference type="PANTHER" id="PTHR11010:SF23">
    <property type="entry name" value="SERINE PEPTIDASE"/>
    <property type="match status" value="1"/>
</dbReference>
<keyword evidence="8" id="KW-1185">Reference proteome</keyword>
<evidence type="ECO:0000256" key="4">
    <source>
        <dbReference type="ARBA" id="ARBA00022801"/>
    </source>
</evidence>
<accession>A0A6A6Z4I2</accession>
<dbReference type="InterPro" id="IPR008758">
    <property type="entry name" value="Peptidase_S28"/>
</dbReference>
<reference evidence="9" key="3">
    <citation type="submission" date="2025-04" db="UniProtKB">
        <authorList>
            <consortium name="RefSeq"/>
        </authorList>
    </citation>
    <scope>IDENTIFICATION</scope>
    <source>
        <strain evidence="9">CBS 304.34</strain>
    </source>
</reference>
<dbReference type="FunFam" id="3.40.50.1820:FF:000165">
    <property type="entry name" value="Serine peptidase, putative"/>
    <property type="match status" value="1"/>
</dbReference>
<keyword evidence="4" id="KW-0378">Hydrolase</keyword>
<dbReference type="RefSeq" id="XP_033582158.1">
    <property type="nucleotide sequence ID" value="XM_033715079.1"/>
</dbReference>
<dbReference type="EMBL" id="MU003694">
    <property type="protein sequence ID" value="KAF2815194.1"/>
    <property type="molecule type" value="Genomic_DNA"/>
</dbReference>
<comment type="similarity">
    <text evidence="1">Belongs to the peptidase S28 family.</text>
</comment>
<sequence length="534" mass="59026">MVVFRSRVASTLLLLASCLVNVPSAIAYSSRDRPNHRNHWLHPPNPPTVGRTSLANATFTQYIDHDKPELGTFEQFYYYSNEHWKGPGSPVVLMTPGEVNVTGYNSYLTTNRTTGVIAEAIDAAVVIIEHRYWGVSSPYADLSTENLQYLTLKNSIADLVHFAKTVKLPFDPHGTSQAHRAPWVLVGGSYSGALTAWVASTSPGTFWSYLASSAVVEITGNFWQYFLPVQEGMPKNCSKDMSLIVDHVDKIGTDGSDDEKFALKDMFGLGEVEHFEDFASALQNGPWLWQGNQFYKNTGFFDYCDAVENVGSGTVPGAEGVGLEKALAGYASFFNDTILPGFCEGYGYFEGGYNVECFDTFNGSNPMFTDHTLSNVVDRQWVWLTCNEPFGYWQTGAPKDRPSIVSRLVDEEYWVRQCGLFFPEENGFTYGLSGGRTYEAVNDFTGGWDATKIPRLVYGNGGNDPWREATVSAELRPGGPFKGTKETPVKVVPGGYHTSDLVTANGVANAGAQAVIDFEVQQIKEWVKQWPGHY</sequence>
<dbReference type="Gene3D" id="3.40.50.1820">
    <property type="entry name" value="alpha/beta hydrolase"/>
    <property type="match status" value="2"/>
</dbReference>
<evidence type="ECO:0000256" key="2">
    <source>
        <dbReference type="ARBA" id="ARBA00022670"/>
    </source>
</evidence>
<dbReference type="Pfam" id="PF05577">
    <property type="entry name" value="Peptidase_S28"/>
    <property type="match status" value="2"/>
</dbReference>